<keyword evidence="1" id="KW-0175">Coiled coil</keyword>
<reference evidence="3" key="1">
    <citation type="submission" date="2023-01" db="EMBL/GenBank/DDBJ databases">
        <title>Biogeochemical cycle of methane in antarctic sediments.</title>
        <authorList>
            <person name="Roldan D.M."/>
            <person name="Menes R.J."/>
        </authorList>
    </citation>
    <scope>NUCLEOTIDE SEQUENCE [LARGE SCALE GENOMIC DNA]</scope>
    <source>
        <strain evidence="3">K-2018 MAG008</strain>
    </source>
</reference>
<dbReference type="EMBL" id="JAQSDF010000003">
    <property type="protein sequence ID" value="MDI1229877.1"/>
    <property type="molecule type" value="Genomic_DNA"/>
</dbReference>
<dbReference type="InterPro" id="IPR051686">
    <property type="entry name" value="Lipoprotein_DolP"/>
</dbReference>
<proteinExistence type="predicted"/>
<protein>
    <submittedName>
        <fullName evidence="3">BON domain-containing protein</fullName>
    </submittedName>
</protein>
<dbReference type="PROSITE" id="PS50914">
    <property type="entry name" value="BON"/>
    <property type="match status" value="1"/>
</dbReference>
<feature type="coiled-coil region" evidence="1">
    <location>
        <begin position="31"/>
        <end position="109"/>
    </location>
</feature>
<keyword evidence="4" id="KW-1185">Reference proteome</keyword>
<evidence type="ECO:0000256" key="1">
    <source>
        <dbReference type="SAM" id="Coils"/>
    </source>
</evidence>
<dbReference type="Proteomes" id="UP001160519">
    <property type="component" value="Unassembled WGS sequence"/>
</dbReference>
<feature type="domain" description="BON" evidence="2">
    <location>
        <begin position="126"/>
        <end position="194"/>
    </location>
</feature>
<dbReference type="PROSITE" id="PS51257">
    <property type="entry name" value="PROKAR_LIPOPROTEIN"/>
    <property type="match status" value="1"/>
</dbReference>
<dbReference type="Pfam" id="PF04972">
    <property type="entry name" value="BON"/>
    <property type="match status" value="1"/>
</dbReference>
<dbReference type="Gene3D" id="3.30.1340.30">
    <property type="match status" value="1"/>
</dbReference>
<dbReference type="PANTHER" id="PTHR34606">
    <property type="entry name" value="BON DOMAIN-CONTAINING PROTEIN"/>
    <property type="match status" value="1"/>
</dbReference>
<evidence type="ECO:0000313" key="3">
    <source>
        <dbReference type="EMBL" id="MDI1229877.1"/>
    </source>
</evidence>
<dbReference type="InterPro" id="IPR007055">
    <property type="entry name" value="BON_dom"/>
</dbReference>
<dbReference type="Gene3D" id="1.20.120.20">
    <property type="entry name" value="Apolipoprotein"/>
    <property type="match status" value="1"/>
</dbReference>
<name>A0AA43Q3T4_9GAMM</name>
<evidence type="ECO:0000259" key="2">
    <source>
        <dbReference type="PROSITE" id="PS50914"/>
    </source>
</evidence>
<sequence length="199" mass="21207">MKTTILVDRALVITCLSAVLGLVGCQQEGTAEKTGQKIDRAAENAEQKIEQATEKAEIKIEAAKESLDKKADEAGEYIDESTEVSKGALEKAGKELDQATEKAAEQIEGAKESVVDKAETAGKYIDDSVITTKVKTAILNDPFLYSSHIEVITNKGVVKLSGTVDSEKNIARAMEVAGSQENVQSVQSDLTVNTSTTGE</sequence>
<dbReference type="PANTHER" id="PTHR34606:SF16">
    <property type="entry name" value="BON DOMAIN-CONTAINING PROTEIN"/>
    <property type="match status" value="1"/>
</dbReference>
<evidence type="ECO:0000313" key="4">
    <source>
        <dbReference type="Proteomes" id="UP001160519"/>
    </source>
</evidence>
<comment type="caution">
    <text evidence="3">The sequence shown here is derived from an EMBL/GenBank/DDBJ whole genome shotgun (WGS) entry which is preliminary data.</text>
</comment>
<accession>A0AA43Q3T4</accession>
<organism evidence="3 4">
    <name type="scientific">Candidatus Methylobacter titanis</name>
    <dbReference type="NCBI Taxonomy" id="3053457"/>
    <lineage>
        <taxon>Bacteria</taxon>
        <taxon>Pseudomonadati</taxon>
        <taxon>Pseudomonadota</taxon>
        <taxon>Gammaproteobacteria</taxon>
        <taxon>Methylococcales</taxon>
        <taxon>Methylococcaceae</taxon>
        <taxon>Methylobacter</taxon>
    </lineage>
</organism>
<dbReference type="AlphaFoldDB" id="A0AA43Q3T4"/>
<gene>
    <name evidence="3" type="ORF">PSU93_01860</name>
</gene>